<keyword evidence="9" id="KW-1185">Reference proteome</keyword>
<keyword evidence="5 6" id="KW-0472">Membrane</keyword>
<evidence type="ECO:0000313" key="8">
    <source>
        <dbReference type="EMBL" id="REF36153.1"/>
    </source>
</evidence>
<feature type="transmembrane region" description="Helical" evidence="6">
    <location>
        <begin position="223"/>
        <end position="242"/>
    </location>
</feature>
<gene>
    <name evidence="8" type="ORF">DFJ64_1553</name>
</gene>
<name>A0A3D9V630_THECX</name>
<comment type="similarity">
    <text evidence="2">Belongs to the EamA transporter family.</text>
</comment>
<feature type="transmembrane region" description="Helical" evidence="6">
    <location>
        <begin position="254"/>
        <end position="272"/>
    </location>
</feature>
<dbReference type="OrthoDB" id="5242975at2"/>
<dbReference type="PANTHER" id="PTHR32322:SF2">
    <property type="entry name" value="EAMA DOMAIN-CONTAINING PROTEIN"/>
    <property type="match status" value="1"/>
</dbReference>
<accession>A0A3D9V630</accession>
<keyword evidence="4 6" id="KW-1133">Transmembrane helix</keyword>
<evidence type="ECO:0000256" key="2">
    <source>
        <dbReference type="ARBA" id="ARBA00007362"/>
    </source>
</evidence>
<dbReference type="RefSeq" id="WP_115849832.1">
    <property type="nucleotide sequence ID" value="NZ_QTUC01000001.1"/>
</dbReference>
<dbReference type="AlphaFoldDB" id="A0A3D9V630"/>
<proteinExistence type="inferred from homology"/>
<dbReference type="SUPFAM" id="SSF103481">
    <property type="entry name" value="Multidrug resistance efflux transporter EmrE"/>
    <property type="match status" value="2"/>
</dbReference>
<feature type="transmembrane region" description="Helical" evidence="6">
    <location>
        <begin position="131"/>
        <end position="152"/>
    </location>
</feature>
<evidence type="ECO:0000259" key="7">
    <source>
        <dbReference type="Pfam" id="PF00892"/>
    </source>
</evidence>
<comment type="subcellular location">
    <subcellularLocation>
        <location evidence="1">Membrane</location>
        <topology evidence="1">Multi-pass membrane protein</topology>
    </subcellularLocation>
</comment>
<reference evidence="8 9" key="1">
    <citation type="submission" date="2018-08" db="EMBL/GenBank/DDBJ databases">
        <title>Sequencing the genomes of 1000 actinobacteria strains.</title>
        <authorList>
            <person name="Klenk H.-P."/>
        </authorList>
    </citation>
    <scope>NUCLEOTIDE SEQUENCE [LARGE SCALE GENOMIC DNA]</scope>
    <source>
        <strain evidence="8 9">DSM 22891</strain>
    </source>
</reference>
<evidence type="ECO:0000256" key="5">
    <source>
        <dbReference type="ARBA" id="ARBA00023136"/>
    </source>
</evidence>
<dbReference type="GO" id="GO:0016020">
    <property type="term" value="C:membrane"/>
    <property type="evidence" value="ECO:0007669"/>
    <property type="project" value="UniProtKB-SubCell"/>
</dbReference>
<feature type="domain" description="EamA" evidence="7">
    <location>
        <begin position="16"/>
        <end position="146"/>
    </location>
</feature>
<dbReference type="InterPro" id="IPR050638">
    <property type="entry name" value="AA-Vitamin_Transporters"/>
</dbReference>
<feature type="transmembrane region" description="Helical" evidence="6">
    <location>
        <begin position="41"/>
        <end position="63"/>
    </location>
</feature>
<comment type="caution">
    <text evidence="8">The sequence shown here is derived from an EMBL/GenBank/DDBJ whole genome shotgun (WGS) entry which is preliminary data.</text>
</comment>
<feature type="transmembrane region" description="Helical" evidence="6">
    <location>
        <begin position="278"/>
        <end position="297"/>
    </location>
</feature>
<feature type="transmembrane region" description="Helical" evidence="6">
    <location>
        <begin position="105"/>
        <end position="124"/>
    </location>
</feature>
<dbReference type="Pfam" id="PF00892">
    <property type="entry name" value="EamA"/>
    <property type="match status" value="2"/>
</dbReference>
<evidence type="ECO:0000256" key="1">
    <source>
        <dbReference type="ARBA" id="ARBA00004141"/>
    </source>
</evidence>
<evidence type="ECO:0000256" key="6">
    <source>
        <dbReference type="SAM" id="Phobius"/>
    </source>
</evidence>
<dbReference type="InterPro" id="IPR000620">
    <property type="entry name" value="EamA_dom"/>
</dbReference>
<feature type="transmembrane region" description="Helical" evidence="6">
    <location>
        <begin position="75"/>
        <end position="99"/>
    </location>
</feature>
<protein>
    <submittedName>
        <fullName evidence="8">EamA-like transporter family protein</fullName>
    </submittedName>
</protein>
<sequence>MDTSSSTRAAGDRTWLVALAASLWGTSSLMRDPLKAEYPAATIVFFEHLVLVLCLAPWLVGAVRALLAASPRVKAAVLVIGAGSSALATTLFTAAFAYGDPVTPQVLQKLQPLFAMLLAAVLLGERLARRFAWFAVPALAGAWLLAFADPFAVSISSAVAAVLALGAALLWGAGTVLGRLAGSELSPVHLTTLRFAVGLPATALIAAAQGVPLALSPVTGRNVVLLLVLALVPGLLALTLYYRGLSRTPASRATLAELAFPVTAAAVGVGVLDAHLTWSQWLGFVLVLAAITALSLHERSAERPAVRVPEPVGTSASV</sequence>
<organism evidence="8 9">
    <name type="scientific">Thermasporomyces composti</name>
    <dbReference type="NCBI Taxonomy" id="696763"/>
    <lineage>
        <taxon>Bacteria</taxon>
        <taxon>Bacillati</taxon>
        <taxon>Actinomycetota</taxon>
        <taxon>Actinomycetes</taxon>
        <taxon>Propionibacteriales</taxon>
        <taxon>Nocardioidaceae</taxon>
        <taxon>Thermasporomyces</taxon>
    </lineage>
</organism>
<keyword evidence="3 6" id="KW-0812">Transmembrane</keyword>
<evidence type="ECO:0000256" key="3">
    <source>
        <dbReference type="ARBA" id="ARBA00022692"/>
    </source>
</evidence>
<feature type="transmembrane region" description="Helical" evidence="6">
    <location>
        <begin position="158"/>
        <end position="181"/>
    </location>
</feature>
<evidence type="ECO:0000256" key="4">
    <source>
        <dbReference type="ARBA" id="ARBA00022989"/>
    </source>
</evidence>
<feature type="transmembrane region" description="Helical" evidence="6">
    <location>
        <begin position="193"/>
        <end position="211"/>
    </location>
</feature>
<evidence type="ECO:0000313" key="9">
    <source>
        <dbReference type="Proteomes" id="UP000256485"/>
    </source>
</evidence>
<dbReference type="EMBL" id="QTUC01000001">
    <property type="protein sequence ID" value="REF36153.1"/>
    <property type="molecule type" value="Genomic_DNA"/>
</dbReference>
<dbReference type="PANTHER" id="PTHR32322">
    <property type="entry name" value="INNER MEMBRANE TRANSPORTER"/>
    <property type="match status" value="1"/>
</dbReference>
<dbReference type="InterPro" id="IPR037185">
    <property type="entry name" value="EmrE-like"/>
</dbReference>
<feature type="domain" description="EamA" evidence="7">
    <location>
        <begin position="160"/>
        <end position="295"/>
    </location>
</feature>
<dbReference type="Proteomes" id="UP000256485">
    <property type="component" value="Unassembled WGS sequence"/>
</dbReference>